<sequence length="226" mass="24495">MMFSARILALALFTTTAIAAPLCTKRTYNGITPAQLIQIAPEMAACNATAPFPEECRDAKQSAPFVNQGFEDYAITSKGEKAAILSLMLFESGNFKFDINHFPGRPGQGTRNLMTFPFVHQYAVDTPSTSAQALALAPNASDPSISNDTMNAVRALVLEDRLSFASGMWFYKASGPEKIGCTGNSTLVEGLKAETEQGWADYITNCIFTTVTDERKAVWQKTLAAI</sequence>
<protein>
    <submittedName>
        <fullName evidence="2">Uncharacterized protein</fullName>
    </submittedName>
</protein>
<name>A0A8H6ZTJ6_PLEOS</name>
<dbReference type="OrthoDB" id="2349272at2759"/>
<evidence type="ECO:0000256" key="1">
    <source>
        <dbReference type="SAM" id="SignalP"/>
    </source>
</evidence>
<evidence type="ECO:0000313" key="3">
    <source>
        <dbReference type="Proteomes" id="UP000623687"/>
    </source>
</evidence>
<comment type="caution">
    <text evidence="2">The sequence shown here is derived from an EMBL/GenBank/DDBJ whole genome shotgun (WGS) entry which is preliminary data.</text>
</comment>
<reference evidence="2" key="1">
    <citation type="submission" date="2019-07" db="EMBL/GenBank/DDBJ databases">
        <authorList>
            <person name="Palmer J.M."/>
        </authorList>
    </citation>
    <scope>NUCLEOTIDE SEQUENCE</scope>
    <source>
        <strain evidence="2">PC9</strain>
    </source>
</reference>
<organism evidence="2 3">
    <name type="scientific">Pleurotus ostreatus</name>
    <name type="common">Oyster mushroom</name>
    <name type="synonym">White-rot fungus</name>
    <dbReference type="NCBI Taxonomy" id="5322"/>
    <lineage>
        <taxon>Eukaryota</taxon>
        <taxon>Fungi</taxon>
        <taxon>Dikarya</taxon>
        <taxon>Basidiomycota</taxon>
        <taxon>Agaricomycotina</taxon>
        <taxon>Agaricomycetes</taxon>
        <taxon>Agaricomycetidae</taxon>
        <taxon>Agaricales</taxon>
        <taxon>Pleurotineae</taxon>
        <taxon>Pleurotaceae</taxon>
        <taxon>Pleurotus</taxon>
    </lineage>
</organism>
<feature type="chain" id="PRO_5034949013" evidence="1">
    <location>
        <begin position="20"/>
        <end position="226"/>
    </location>
</feature>
<proteinExistence type="predicted"/>
<dbReference type="GeneID" id="59376954"/>
<feature type="signal peptide" evidence="1">
    <location>
        <begin position="1"/>
        <end position="19"/>
    </location>
</feature>
<keyword evidence="1" id="KW-0732">Signal</keyword>
<dbReference type="EMBL" id="JACETU010000005">
    <property type="protein sequence ID" value="KAF7427919.1"/>
    <property type="molecule type" value="Genomic_DNA"/>
</dbReference>
<accession>A0A8H6ZTJ6</accession>
<dbReference type="Proteomes" id="UP000623687">
    <property type="component" value="Unassembled WGS sequence"/>
</dbReference>
<gene>
    <name evidence="2" type="ORF">PC9H_007136</name>
</gene>
<keyword evidence="3" id="KW-1185">Reference proteome</keyword>
<evidence type="ECO:0000313" key="2">
    <source>
        <dbReference type="EMBL" id="KAF7427919.1"/>
    </source>
</evidence>
<dbReference type="RefSeq" id="XP_036630291.1">
    <property type="nucleotide sequence ID" value="XM_036776671.1"/>
</dbReference>
<dbReference type="VEuPathDB" id="FungiDB:PC9H_007136"/>
<dbReference type="AlphaFoldDB" id="A0A8H6ZTJ6"/>